<dbReference type="Proteomes" id="UP001266305">
    <property type="component" value="Unassembled WGS sequence"/>
</dbReference>
<dbReference type="EMBL" id="JASSZA010000005">
    <property type="protein sequence ID" value="KAK2110081.1"/>
    <property type="molecule type" value="Genomic_DNA"/>
</dbReference>
<name>A0ABQ9VL20_SAGOE</name>
<organism evidence="1 2">
    <name type="scientific">Saguinus oedipus</name>
    <name type="common">Cotton-top tamarin</name>
    <name type="synonym">Oedipomidas oedipus</name>
    <dbReference type="NCBI Taxonomy" id="9490"/>
    <lineage>
        <taxon>Eukaryota</taxon>
        <taxon>Metazoa</taxon>
        <taxon>Chordata</taxon>
        <taxon>Craniata</taxon>
        <taxon>Vertebrata</taxon>
        <taxon>Euteleostomi</taxon>
        <taxon>Mammalia</taxon>
        <taxon>Eutheria</taxon>
        <taxon>Euarchontoglires</taxon>
        <taxon>Primates</taxon>
        <taxon>Haplorrhini</taxon>
        <taxon>Platyrrhini</taxon>
        <taxon>Cebidae</taxon>
        <taxon>Callitrichinae</taxon>
        <taxon>Saguinus</taxon>
    </lineage>
</organism>
<evidence type="ECO:0000313" key="1">
    <source>
        <dbReference type="EMBL" id="KAK2110081.1"/>
    </source>
</evidence>
<proteinExistence type="predicted"/>
<keyword evidence="2" id="KW-1185">Reference proteome</keyword>
<gene>
    <name evidence="1" type="ORF">P7K49_009827</name>
</gene>
<reference evidence="1 2" key="1">
    <citation type="submission" date="2023-05" db="EMBL/GenBank/DDBJ databases">
        <title>B98-5 Cell Line De Novo Hybrid Assembly: An Optical Mapping Approach.</title>
        <authorList>
            <person name="Kananen K."/>
            <person name="Auerbach J.A."/>
            <person name="Kautto E."/>
            <person name="Blachly J.S."/>
        </authorList>
    </citation>
    <scope>NUCLEOTIDE SEQUENCE [LARGE SCALE GENOMIC DNA]</scope>
    <source>
        <strain evidence="1">B95-8</strain>
        <tissue evidence="1">Cell line</tissue>
    </source>
</reference>
<comment type="caution">
    <text evidence="1">The sequence shown here is derived from an EMBL/GenBank/DDBJ whole genome shotgun (WGS) entry which is preliminary data.</text>
</comment>
<evidence type="ECO:0000313" key="2">
    <source>
        <dbReference type="Proteomes" id="UP001266305"/>
    </source>
</evidence>
<sequence length="130" mass="13997">MPHPHLFAPAPPSPSSFRRKLPTLPRFGCVIRPPTSFPQAEVSGRAAWRALGLAGSPPGLCTRCTSRPCPSPDLSLQAPSCRAPAPRWSIWYFLSTCDVLGAGPRPESDKALPSERLLPAVGHFGPKHKI</sequence>
<protein>
    <submittedName>
        <fullName evidence="1">Uncharacterized protein</fullName>
    </submittedName>
</protein>
<accession>A0ABQ9VL20</accession>